<evidence type="ECO:0000256" key="5">
    <source>
        <dbReference type="ARBA" id="ARBA00022679"/>
    </source>
</evidence>
<dbReference type="FunFam" id="3.30.40.10:FF:000187">
    <property type="entry name" value="E3 ubiquitin-protein ligase ATL6"/>
    <property type="match status" value="1"/>
</dbReference>
<dbReference type="InterPro" id="IPR044600">
    <property type="entry name" value="ATL1/ATL16-like"/>
</dbReference>
<name>A0A8J5LWX7_ZINOF</name>
<keyword evidence="11 15" id="KW-1133">Transmembrane helix</keyword>
<evidence type="ECO:0000256" key="13">
    <source>
        <dbReference type="PROSITE-ProRule" id="PRU00175"/>
    </source>
</evidence>
<evidence type="ECO:0000256" key="8">
    <source>
        <dbReference type="ARBA" id="ARBA00022771"/>
    </source>
</evidence>
<evidence type="ECO:0000256" key="4">
    <source>
        <dbReference type="ARBA" id="ARBA00012483"/>
    </source>
</evidence>
<comment type="pathway">
    <text evidence="3">Protein modification; protein ubiquitination.</text>
</comment>
<sequence>MDAPHLLPGSIQPPSLPRPPQSPSTSFSSFPILVITVLGMLTTSVILVSYYLFVVRCRLSWLRHSSLLASRRHRNLLHIPPVIHALSTESRGLDTSAIRSIPVVTFSAGEKMASFRECAICLSEFHSEERLKLLPGCSHPFHIDCIDTWLQFNANCPLCRSGAVSSIADSSTEHIVVLEPLRDQQGGSSNGPTEPSSEVTGETSSTNPSPRRIKKWRKGQKVGSMGDEFVGDRCRCEQPMRRSFSMDSCNDSQLYLSIQEILRQSRRGSNQASGTGETSSSADGGGSGRVRRSLFSFGRSSRRSVIPMEEIDV</sequence>
<feature type="region of interest" description="Disordered" evidence="14">
    <location>
        <begin position="265"/>
        <end position="300"/>
    </location>
</feature>
<dbReference type="Proteomes" id="UP000734854">
    <property type="component" value="Unassembled WGS sequence"/>
</dbReference>
<protein>
    <recommendedName>
        <fullName evidence="4">RING-type E3 ubiquitin transferase</fullName>
        <ecNumber evidence="4">2.3.2.27</ecNumber>
    </recommendedName>
</protein>
<dbReference type="InterPro" id="IPR001841">
    <property type="entry name" value="Znf_RING"/>
</dbReference>
<evidence type="ECO:0000313" key="17">
    <source>
        <dbReference type="EMBL" id="KAG6538683.1"/>
    </source>
</evidence>
<keyword evidence="5" id="KW-0808">Transferase</keyword>
<feature type="region of interest" description="Disordered" evidence="14">
    <location>
        <begin position="1"/>
        <end position="23"/>
    </location>
</feature>
<dbReference type="PROSITE" id="PS50089">
    <property type="entry name" value="ZF_RING_2"/>
    <property type="match status" value="1"/>
</dbReference>
<dbReference type="OrthoDB" id="8062037at2759"/>
<accession>A0A8J5LWX7</accession>
<evidence type="ECO:0000256" key="10">
    <source>
        <dbReference type="ARBA" id="ARBA00022833"/>
    </source>
</evidence>
<feature type="compositionally biased region" description="Low complexity" evidence="14">
    <location>
        <begin position="273"/>
        <end position="282"/>
    </location>
</feature>
<keyword evidence="12 15" id="KW-0472">Membrane</keyword>
<dbReference type="SMART" id="SM00184">
    <property type="entry name" value="RING"/>
    <property type="match status" value="1"/>
</dbReference>
<evidence type="ECO:0000256" key="2">
    <source>
        <dbReference type="ARBA" id="ARBA00004167"/>
    </source>
</evidence>
<dbReference type="GO" id="GO:0016567">
    <property type="term" value="P:protein ubiquitination"/>
    <property type="evidence" value="ECO:0007669"/>
    <property type="project" value="InterPro"/>
</dbReference>
<evidence type="ECO:0000256" key="11">
    <source>
        <dbReference type="ARBA" id="ARBA00022989"/>
    </source>
</evidence>
<gene>
    <name evidence="17" type="ORF">ZIOFF_003811</name>
</gene>
<feature type="transmembrane region" description="Helical" evidence="15">
    <location>
        <begin position="30"/>
        <end position="53"/>
    </location>
</feature>
<keyword evidence="7" id="KW-0479">Metal-binding</keyword>
<dbReference type="PANTHER" id="PTHR46913:SF1">
    <property type="entry name" value="RING-H2 FINGER PROTEIN ATL16"/>
    <property type="match status" value="1"/>
</dbReference>
<proteinExistence type="predicted"/>
<evidence type="ECO:0000256" key="12">
    <source>
        <dbReference type="ARBA" id="ARBA00023136"/>
    </source>
</evidence>
<comment type="caution">
    <text evidence="17">The sequence shown here is derived from an EMBL/GenBank/DDBJ whole genome shotgun (WGS) entry which is preliminary data.</text>
</comment>
<evidence type="ECO:0000256" key="3">
    <source>
        <dbReference type="ARBA" id="ARBA00004906"/>
    </source>
</evidence>
<keyword evidence="6 15" id="KW-0812">Transmembrane</keyword>
<evidence type="ECO:0000259" key="16">
    <source>
        <dbReference type="PROSITE" id="PS50089"/>
    </source>
</evidence>
<comment type="subcellular location">
    <subcellularLocation>
        <location evidence="2">Membrane</location>
        <topology evidence="2">Single-pass membrane protein</topology>
    </subcellularLocation>
</comment>
<dbReference type="CDD" id="cd16461">
    <property type="entry name" value="RING-H2_EL5-like"/>
    <property type="match status" value="1"/>
</dbReference>
<keyword evidence="8 13" id="KW-0863">Zinc-finger</keyword>
<reference evidence="17 18" key="1">
    <citation type="submission" date="2020-08" db="EMBL/GenBank/DDBJ databases">
        <title>Plant Genome Project.</title>
        <authorList>
            <person name="Zhang R.-G."/>
        </authorList>
    </citation>
    <scope>NUCLEOTIDE SEQUENCE [LARGE SCALE GENOMIC DNA]</scope>
    <source>
        <tissue evidence="17">Rhizome</tissue>
    </source>
</reference>
<feature type="region of interest" description="Disordered" evidence="14">
    <location>
        <begin position="180"/>
        <end position="224"/>
    </location>
</feature>
<dbReference type="Pfam" id="PF13639">
    <property type="entry name" value="zf-RING_2"/>
    <property type="match status" value="1"/>
</dbReference>
<keyword evidence="9" id="KW-0833">Ubl conjugation pathway</keyword>
<evidence type="ECO:0000256" key="7">
    <source>
        <dbReference type="ARBA" id="ARBA00022723"/>
    </source>
</evidence>
<organism evidence="17 18">
    <name type="scientific">Zingiber officinale</name>
    <name type="common">Ginger</name>
    <name type="synonym">Amomum zingiber</name>
    <dbReference type="NCBI Taxonomy" id="94328"/>
    <lineage>
        <taxon>Eukaryota</taxon>
        <taxon>Viridiplantae</taxon>
        <taxon>Streptophyta</taxon>
        <taxon>Embryophyta</taxon>
        <taxon>Tracheophyta</taxon>
        <taxon>Spermatophyta</taxon>
        <taxon>Magnoliopsida</taxon>
        <taxon>Liliopsida</taxon>
        <taxon>Zingiberales</taxon>
        <taxon>Zingiberaceae</taxon>
        <taxon>Zingiber</taxon>
    </lineage>
</organism>
<keyword evidence="10" id="KW-0862">Zinc</keyword>
<comment type="catalytic activity">
    <reaction evidence="1">
        <text>S-ubiquitinyl-[E2 ubiquitin-conjugating enzyme]-L-cysteine + [acceptor protein]-L-lysine = [E2 ubiquitin-conjugating enzyme]-L-cysteine + N(6)-ubiquitinyl-[acceptor protein]-L-lysine.</text>
        <dbReference type="EC" id="2.3.2.27"/>
    </reaction>
</comment>
<evidence type="ECO:0000256" key="9">
    <source>
        <dbReference type="ARBA" id="ARBA00022786"/>
    </source>
</evidence>
<feature type="compositionally biased region" description="Basic residues" evidence="14">
    <location>
        <begin position="211"/>
        <end position="220"/>
    </location>
</feature>
<dbReference type="PANTHER" id="PTHR46913">
    <property type="entry name" value="RING-H2 FINGER PROTEIN ATL16"/>
    <property type="match status" value="1"/>
</dbReference>
<evidence type="ECO:0000256" key="1">
    <source>
        <dbReference type="ARBA" id="ARBA00000900"/>
    </source>
</evidence>
<feature type="compositionally biased region" description="Polar residues" evidence="14">
    <location>
        <begin position="185"/>
        <end position="209"/>
    </location>
</feature>
<evidence type="ECO:0000256" key="14">
    <source>
        <dbReference type="SAM" id="MobiDB-lite"/>
    </source>
</evidence>
<evidence type="ECO:0000256" key="6">
    <source>
        <dbReference type="ARBA" id="ARBA00022692"/>
    </source>
</evidence>
<evidence type="ECO:0000313" key="18">
    <source>
        <dbReference type="Proteomes" id="UP000734854"/>
    </source>
</evidence>
<dbReference type="GO" id="GO:0008270">
    <property type="term" value="F:zinc ion binding"/>
    <property type="evidence" value="ECO:0007669"/>
    <property type="project" value="UniProtKB-KW"/>
</dbReference>
<dbReference type="GO" id="GO:0061630">
    <property type="term" value="F:ubiquitin protein ligase activity"/>
    <property type="evidence" value="ECO:0007669"/>
    <property type="project" value="UniProtKB-EC"/>
</dbReference>
<dbReference type="EMBL" id="JACMSC010000001">
    <property type="protein sequence ID" value="KAG6538683.1"/>
    <property type="molecule type" value="Genomic_DNA"/>
</dbReference>
<keyword evidence="18" id="KW-1185">Reference proteome</keyword>
<dbReference type="EC" id="2.3.2.27" evidence="4"/>
<dbReference type="GO" id="GO:0016020">
    <property type="term" value="C:membrane"/>
    <property type="evidence" value="ECO:0007669"/>
    <property type="project" value="UniProtKB-SubCell"/>
</dbReference>
<dbReference type="AlphaFoldDB" id="A0A8J5LWX7"/>
<evidence type="ECO:0000256" key="15">
    <source>
        <dbReference type="SAM" id="Phobius"/>
    </source>
</evidence>
<feature type="domain" description="RING-type" evidence="16">
    <location>
        <begin position="118"/>
        <end position="160"/>
    </location>
</feature>